<name>A0ABX0XQ14_9SPHN</name>
<dbReference type="EMBL" id="JAATJE010000005">
    <property type="protein sequence ID" value="NJC35489.1"/>
    <property type="molecule type" value="Genomic_DNA"/>
</dbReference>
<accession>A0ABX0XQ14</accession>
<comment type="caution">
    <text evidence="1">The sequence shown here is derived from an EMBL/GenBank/DDBJ whole genome shotgun (WGS) entry which is preliminary data.</text>
</comment>
<proteinExistence type="predicted"/>
<gene>
    <name evidence="1" type="ORF">GGR88_003018</name>
</gene>
<reference evidence="1 2" key="1">
    <citation type="submission" date="2020-03" db="EMBL/GenBank/DDBJ databases">
        <title>Genomic Encyclopedia of Type Strains, Phase IV (KMG-IV): sequencing the most valuable type-strain genomes for metagenomic binning, comparative biology and taxonomic classification.</title>
        <authorList>
            <person name="Goeker M."/>
        </authorList>
    </citation>
    <scope>NUCLEOTIDE SEQUENCE [LARGE SCALE GENOMIC DNA]</scope>
    <source>
        <strain evidence="1 2">DSM 27651</strain>
    </source>
</reference>
<protein>
    <submittedName>
        <fullName evidence="1">Uncharacterized protein</fullName>
    </submittedName>
</protein>
<sequence>MNEDEHEPETAQEAFARVEGELALLRRAVERMAVERAELPEQPDYSETLAGMVGAPQGLSYGQRQSEQMVNKGLSVAAKYIKFRGFVRLDELEVTGSPLVMFHP</sequence>
<dbReference type="Proteomes" id="UP000734218">
    <property type="component" value="Unassembled WGS sequence"/>
</dbReference>
<evidence type="ECO:0000313" key="2">
    <source>
        <dbReference type="Proteomes" id="UP000734218"/>
    </source>
</evidence>
<organism evidence="1 2">
    <name type="scientific">Sphingomonas jejuensis</name>
    <dbReference type="NCBI Taxonomy" id="904715"/>
    <lineage>
        <taxon>Bacteria</taxon>
        <taxon>Pseudomonadati</taxon>
        <taxon>Pseudomonadota</taxon>
        <taxon>Alphaproteobacteria</taxon>
        <taxon>Sphingomonadales</taxon>
        <taxon>Sphingomonadaceae</taxon>
        <taxon>Sphingomonas</taxon>
    </lineage>
</organism>
<feature type="non-terminal residue" evidence="1">
    <location>
        <position position="104"/>
    </location>
</feature>
<evidence type="ECO:0000313" key="1">
    <source>
        <dbReference type="EMBL" id="NJC35489.1"/>
    </source>
</evidence>
<keyword evidence="2" id="KW-1185">Reference proteome</keyword>